<keyword evidence="3" id="KW-0813">Transport</keyword>
<keyword evidence="6 8" id="KW-0472">Membrane</keyword>
<dbReference type="InterPro" id="IPR000175">
    <property type="entry name" value="Na/ntran_symport"/>
</dbReference>
<evidence type="ECO:0000256" key="3">
    <source>
        <dbReference type="ARBA" id="ARBA00022448"/>
    </source>
</evidence>
<accession>A0AAE1A3T9</accession>
<keyword evidence="4 8" id="KW-0812">Transmembrane</keyword>
<evidence type="ECO:0000256" key="4">
    <source>
        <dbReference type="ARBA" id="ARBA00022692"/>
    </source>
</evidence>
<comment type="subcellular location">
    <subcellularLocation>
        <location evidence="1">Membrane</location>
        <topology evidence="1">Multi-pass membrane protein</topology>
    </subcellularLocation>
</comment>
<dbReference type="EMBL" id="JAWDGP010002684">
    <property type="protein sequence ID" value="KAK3780834.1"/>
    <property type="molecule type" value="Genomic_DNA"/>
</dbReference>
<feature type="transmembrane region" description="Helical" evidence="8">
    <location>
        <begin position="104"/>
        <end position="121"/>
    </location>
</feature>
<feature type="transmembrane region" description="Helical" evidence="8">
    <location>
        <begin position="192"/>
        <end position="213"/>
    </location>
</feature>
<dbReference type="InterPro" id="IPR037272">
    <property type="entry name" value="SNS_sf"/>
</dbReference>
<dbReference type="PRINTS" id="PR00176">
    <property type="entry name" value="NANEUSMPORT"/>
</dbReference>
<keyword evidence="10" id="KW-1185">Reference proteome</keyword>
<dbReference type="GO" id="GO:0015375">
    <property type="term" value="F:glycine:sodium symporter activity"/>
    <property type="evidence" value="ECO:0007669"/>
    <property type="project" value="TreeGrafter"/>
</dbReference>
<feature type="binding site" evidence="7">
    <location>
        <position position="107"/>
    </location>
    <ligand>
        <name>Na(+)</name>
        <dbReference type="ChEBI" id="CHEBI:29101"/>
        <label>1</label>
    </ligand>
</feature>
<feature type="binding site" evidence="7">
    <location>
        <position position="208"/>
    </location>
    <ligand>
        <name>Na(+)</name>
        <dbReference type="ChEBI" id="CHEBI:29101"/>
        <label>1</label>
    </ligand>
</feature>
<feature type="transmembrane region" description="Helical" evidence="8">
    <location>
        <begin position="264"/>
        <end position="285"/>
    </location>
</feature>
<sequence>MGFFRNEVLGLSDGLDDMGDIRWHLAVSLVVAWIVTFLCLLKGIKTTGKVVYFTALFPYVVLAILFFRGVTLGDGVGDGVTFYIKPNLNRLTDAKVWRDAANQIFYSLGPCWGGLVTLASYNRFQNNALTDTLIVAIGNALTSLFGGFVIFSYLGYMAAQINVDIEDVVRSGPGLAFIVYPEAVTHLPAPPFWAIAFFFMLILLGLDSQFAMVETLLSGMLDQWPKFRKYKTLVILMICVVLLLLGLPLVTEGGAYLFNLMDTYSASYSLMTIGLLMCISISYIYGAERFFKDMTVMYGSRPLVLWKVCWMFLSPALVLFILIFAIVDYSPATYGSYKYSSGGEALGWLMVAASAVWIPIWIIYTLLTDKKGDSLLERWRNISSPNIFWGPALIKHRQLIDYAPGFVVDPYLEREKEAHFNPAVSMSSINVDVPNGQKQSSYNTKF</sequence>
<feature type="transmembrane region" description="Helical" evidence="8">
    <location>
        <begin position="347"/>
        <end position="367"/>
    </location>
</feature>
<dbReference type="PROSITE" id="PS00221">
    <property type="entry name" value="MIP"/>
    <property type="match status" value="1"/>
</dbReference>
<feature type="binding site" evidence="7">
    <location>
        <position position="204"/>
    </location>
    <ligand>
        <name>Na(+)</name>
        <dbReference type="ChEBI" id="CHEBI:29101"/>
        <label>1</label>
    </ligand>
</feature>
<evidence type="ECO:0000256" key="1">
    <source>
        <dbReference type="ARBA" id="ARBA00004141"/>
    </source>
</evidence>
<dbReference type="PROSITE" id="PS50267">
    <property type="entry name" value="NA_NEUROTRAN_SYMP_3"/>
    <property type="match status" value="1"/>
</dbReference>
<proteinExistence type="inferred from homology"/>
<keyword evidence="5 8" id="KW-1133">Transmembrane helix</keyword>
<dbReference type="Proteomes" id="UP001283361">
    <property type="component" value="Unassembled WGS sequence"/>
</dbReference>
<evidence type="ECO:0000256" key="5">
    <source>
        <dbReference type="ARBA" id="ARBA00022989"/>
    </source>
</evidence>
<feature type="transmembrane region" description="Helical" evidence="8">
    <location>
        <begin position="305"/>
        <end position="327"/>
    </location>
</feature>
<feature type="transmembrane region" description="Helical" evidence="8">
    <location>
        <begin position="21"/>
        <end position="41"/>
    </location>
</feature>
<organism evidence="9 10">
    <name type="scientific">Elysia crispata</name>
    <name type="common">lettuce slug</name>
    <dbReference type="NCBI Taxonomy" id="231223"/>
    <lineage>
        <taxon>Eukaryota</taxon>
        <taxon>Metazoa</taxon>
        <taxon>Spiralia</taxon>
        <taxon>Lophotrochozoa</taxon>
        <taxon>Mollusca</taxon>
        <taxon>Gastropoda</taxon>
        <taxon>Heterobranchia</taxon>
        <taxon>Euthyneura</taxon>
        <taxon>Panpulmonata</taxon>
        <taxon>Sacoglossa</taxon>
        <taxon>Placobranchoidea</taxon>
        <taxon>Plakobranchidae</taxon>
        <taxon>Elysia</taxon>
    </lineage>
</organism>
<dbReference type="Pfam" id="PF00209">
    <property type="entry name" value="SNF"/>
    <property type="match status" value="1"/>
</dbReference>
<keyword evidence="7" id="KW-0915">Sodium</keyword>
<dbReference type="GO" id="GO:0046872">
    <property type="term" value="F:metal ion binding"/>
    <property type="evidence" value="ECO:0007669"/>
    <property type="project" value="UniProtKB-KW"/>
</dbReference>
<dbReference type="SUPFAM" id="SSF161070">
    <property type="entry name" value="SNF-like"/>
    <property type="match status" value="1"/>
</dbReference>
<keyword evidence="7" id="KW-0479">Metal-binding</keyword>
<dbReference type="PANTHER" id="PTHR11616">
    <property type="entry name" value="SODIUM/CHLORIDE DEPENDENT TRANSPORTER"/>
    <property type="match status" value="1"/>
</dbReference>
<feature type="binding site" evidence="7">
    <location>
        <position position="207"/>
    </location>
    <ligand>
        <name>Na(+)</name>
        <dbReference type="ChEBI" id="CHEBI:29101"/>
        <label>1</label>
    </ligand>
</feature>
<feature type="transmembrane region" description="Helical" evidence="8">
    <location>
        <begin position="50"/>
        <end position="70"/>
    </location>
</feature>
<dbReference type="InterPro" id="IPR022357">
    <property type="entry name" value="MIP_CS"/>
</dbReference>
<evidence type="ECO:0000256" key="8">
    <source>
        <dbReference type="SAM" id="Phobius"/>
    </source>
</evidence>
<protein>
    <submittedName>
        <fullName evidence="9">Uncharacterized protein</fullName>
    </submittedName>
</protein>
<name>A0AAE1A3T9_9GAST</name>
<evidence type="ECO:0000256" key="6">
    <source>
        <dbReference type="ARBA" id="ARBA00023136"/>
    </source>
</evidence>
<feature type="transmembrane region" description="Helical" evidence="8">
    <location>
        <begin position="233"/>
        <end position="258"/>
    </location>
</feature>
<dbReference type="AlphaFoldDB" id="A0AAE1A3T9"/>
<reference evidence="9" key="1">
    <citation type="journal article" date="2023" name="G3 (Bethesda)">
        <title>A reference genome for the long-term kleptoplast-retaining sea slug Elysia crispata morphotype clarki.</title>
        <authorList>
            <person name="Eastman K.E."/>
            <person name="Pendleton A.L."/>
            <person name="Shaikh M.A."/>
            <person name="Suttiyut T."/>
            <person name="Ogas R."/>
            <person name="Tomko P."/>
            <person name="Gavelis G."/>
            <person name="Widhalm J.R."/>
            <person name="Wisecaver J.H."/>
        </authorList>
    </citation>
    <scope>NUCLEOTIDE SEQUENCE</scope>
    <source>
        <strain evidence="9">ECLA1</strain>
    </source>
</reference>
<feature type="transmembrane region" description="Helical" evidence="8">
    <location>
        <begin position="133"/>
        <end position="154"/>
    </location>
</feature>
<gene>
    <name evidence="9" type="ORF">RRG08_059477</name>
</gene>
<evidence type="ECO:0000313" key="10">
    <source>
        <dbReference type="Proteomes" id="UP001283361"/>
    </source>
</evidence>
<evidence type="ECO:0000256" key="7">
    <source>
        <dbReference type="PIRSR" id="PIRSR600175-1"/>
    </source>
</evidence>
<evidence type="ECO:0000313" key="9">
    <source>
        <dbReference type="EMBL" id="KAK3780834.1"/>
    </source>
</evidence>
<comment type="caution">
    <text evidence="9">The sequence shown here is derived from an EMBL/GenBank/DDBJ whole genome shotgun (WGS) entry which is preliminary data.</text>
</comment>
<evidence type="ECO:0000256" key="2">
    <source>
        <dbReference type="ARBA" id="ARBA00006175"/>
    </source>
</evidence>
<comment type="similarity">
    <text evidence="2">Belongs to the MIP/aquaporin (TC 1.A.8) family.</text>
</comment>
<dbReference type="PANTHER" id="PTHR11616:SF240">
    <property type="entry name" value="BLOATED TUBULES, ISOFORM B-RELATED"/>
    <property type="match status" value="1"/>
</dbReference>
<dbReference type="GO" id="GO:0005886">
    <property type="term" value="C:plasma membrane"/>
    <property type="evidence" value="ECO:0007669"/>
    <property type="project" value="TreeGrafter"/>
</dbReference>
<feature type="binding site" evidence="7">
    <location>
        <position position="139"/>
    </location>
    <ligand>
        <name>Na(+)</name>
        <dbReference type="ChEBI" id="CHEBI:29101"/>
        <label>1</label>
    </ligand>
</feature>